<dbReference type="Pfam" id="PF15365">
    <property type="entry name" value="PNRC"/>
    <property type="match status" value="1"/>
</dbReference>
<dbReference type="EMBL" id="EF678467">
    <property type="protein sequence ID" value="ABR18222.1"/>
    <property type="molecule type" value="mRNA"/>
</dbReference>
<evidence type="ECO:0000256" key="1">
    <source>
        <dbReference type="SAM" id="MobiDB-lite"/>
    </source>
</evidence>
<feature type="region of interest" description="Disordered" evidence="1">
    <location>
        <begin position="34"/>
        <end position="85"/>
    </location>
</feature>
<dbReference type="AlphaFoldDB" id="B8LRE2"/>
<feature type="compositionally biased region" description="Basic residues" evidence="1">
    <location>
        <begin position="34"/>
        <end position="52"/>
    </location>
</feature>
<protein>
    <submittedName>
        <fullName evidence="2">Uncharacterized protein</fullName>
    </submittedName>
</protein>
<accession>B8LRE2</accession>
<name>B8LRE2_PICSI</name>
<dbReference type="InterPro" id="IPR028322">
    <property type="entry name" value="PNRC-like_rgn"/>
</dbReference>
<evidence type="ECO:0000313" key="2">
    <source>
        <dbReference type="EMBL" id="ABR18222.1"/>
    </source>
</evidence>
<dbReference type="PANTHER" id="PTHR33670">
    <property type="entry name" value="SPLICING FACTOR, PROLINE- AND GLUTAMINE-RICH-LIKE"/>
    <property type="match status" value="1"/>
</dbReference>
<dbReference type="GO" id="GO:0016071">
    <property type="term" value="P:mRNA metabolic process"/>
    <property type="evidence" value="ECO:0007669"/>
    <property type="project" value="UniProtKB-ARBA"/>
</dbReference>
<organism evidence="2">
    <name type="scientific">Picea sitchensis</name>
    <name type="common">Sitka spruce</name>
    <name type="synonym">Pinus sitchensis</name>
    <dbReference type="NCBI Taxonomy" id="3332"/>
    <lineage>
        <taxon>Eukaryota</taxon>
        <taxon>Viridiplantae</taxon>
        <taxon>Streptophyta</taxon>
        <taxon>Embryophyta</taxon>
        <taxon>Tracheophyta</taxon>
        <taxon>Spermatophyta</taxon>
        <taxon>Pinopsida</taxon>
        <taxon>Pinidae</taxon>
        <taxon>Conifers I</taxon>
        <taxon>Pinales</taxon>
        <taxon>Pinaceae</taxon>
        <taxon>Picea</taxon>
    </lineage>
</organism>
<reference evidence="2" key="1">
    <citation type="submission" date="2007-06" db="EMBL/GenBank/DDBJ databases">
        <title>Full length cDNA sequences from Sitka Spruce (Picea sitchensis).</title>
        <authorList>
            <person name="Ralph S.G."/>
            <person name="Chun H.E."/>
            <person name="Liao N."/>
            <person name="Ali J."/>
            <person name="Reid K."/>
            <person name="Kolosova N."/>
            <person name="Cooper N."/>
            <person name="Cullis C."/>
            <person name="Jancsik S."/>
            <person name="Moore R."/>
            <person name="Mayo M."/>
            <person name="Wagner S."/>
            <person name="Holt R.A."/>
            <person name="Jones S.J.M."/>
            <person name="Marra M.A."/>
            <person name="Ritland C.E."/>
            <person name="Ritland K."/>
            <person name="Bohlmann J."/>
        </authorList>
    </citation>
    <scope>NUCLEOTIDE SEQUENCE</scope>
    <source>
        <tissue evidence="2">Bark</tissue>
    </source>
</reference>
<proteinExistence type="evidence at transcript level"/>
<dbReference type="PANTHER" id="PTHR33670:SF1">
    <property type="entry name" value="OS09G0416300 PROTEIN"/>
    <property type="match status" value="1"/>
</dbReference>
<sequence>MGTDVLPARDYLAHYQGHWNDHFMGIIYPQQKVHHYGKKSPQHPQSKKKSGHGHGSSPQKSKVKGENPEKKRPLKPKPQEESQLEVVKRGAVNRVVKGSNCKFGHGDEHALRKELLLDRVKEPAKNLVLMGQVAILKRGEALKPNNNESSQMEIVKKKTACLVLSPTETMGPDPILATKNRTLTSRSVSLKKSKATALPSVPKLPGLKPETTERGNGVKTLNFPVLKSEKWAGPAYTNSPPPSCLPLPTFSTKKFGKESAEIDRFATRNLRRLLGLD</sequence>